<protein>
    <recommendedName>
        <fullName evidence="3">J domain-containing protein</fullName>
    </recommendedName>
</protein>
<dbReference type="GO" id="GO:0051087">
    <property type="term" value="F:protein-folding chaperone binding"/>
    <property type="evidence" value="ECO:0007669"/>
    <property type="project" value="TreeGrafter"/>
</dbReference>
<proteinExistence type="predicted"/>
<gene>
    <name evidence="4" type="ORF">Pcinc_007834</name>
</gene>
<dbReference type="CDD" id="cd06257">
    <property type="entry name" value="DnaJ"/>
    <property type="match status" value="1"/>
</dbReference>
<name>A0AAE1KWI4_PETCI</name>
<feature type="domain" description="J" evidence="3">
    <location>
        <begin position="4"/>
        <end position="71"/>
    </location>
</feature>
<dbReference type="Pfam" id="PF00226">
    <property type="entry name" value="DnaJ"/>
    <property type="match status" value="1"/>
</dbReference>
<dbReference type="Gene3D" id="1.10.287.110">
    <property type="entry name" value="DnaJ domain"/>
    <property type="match status" value="1"/>
</dbReference>
<dbReference type="PANTHER" id="PTHR24078:SF553">
    <property type="entry name" value="DNAJ HOMOLOG SUBFAMILY B MEMBER 5"/>
    <property type="match status" value="1"/>
</dbReference>
<dbReference type="GO" id="GO:0005829">
    <property type="term" value="C:cytosol"/>
    <property type="evidence" value="ECO:0007669"/>
    <property type="project" value="TreeGrafter"/>
</dbReference>
<feature type="region of interest" description="Disordered" evidence="2">
    <location>
        <begin position="234"/>
        <end position="337"/>
    </location>
</feature>
<evidence type="ECO:0000256" key="2">
    <source>
        <dbReference type="SAM" id="MobiDB-lite"/>
    </source>
</evidence>
<dbReference type="InterPro" id="IPR051339">
    <property type="entry name" value="DnaJ_subfamily_B"/>
</dbReference>
<keyword evidence="1" id="KW-0143">Chaperone</keyword>
<evidence type="ECO:0000256" key="1">
    <source>
        <dbReference type="ARBA" id="ARBA00023186"/>
    </source>
</evidence>
<dbReference type="CDD" id="cd10747">
    <property type="entry name" value="DnaJ_C"/>
    <property type="match status" value="1"/>
</dbReference>
<dbReference type="InterPro" id="IPR036869">
    <property type="entry name" value="J_dom_sf"/>
</dbReference>
<dbReference type="InterPro" id="IPR001623">
    <property type="entry name" value="DnaJ_domain"/>
</dbReference>
<dbReference type="Pfam" id="PF01556">
    <property type="entry name" value="DnaJ_C"/>
    <property type="match status" value="1"/>
</dbReference>
<evidence type="ECO:0000313" key="4">
    <source>
        <dbReference type="EMBL" id="KAK3888096.1"/>
    </source>
</evidence>
<dbReference type="EMBL" id="JAWQEG010000587">
    <property type="protein sequence ID" value="KAK3888096.1"/>
    <property type="molecule type" value="Genomic_DNA"/>
</dbReference>
<feature type="compositionally biased region" description="Polar residues" evidence="2">
    <location>
        <begin position="298"/>
        <end position="337"/>
    </location>
</feature>
<dbReference type="Gene3D" id="2.60.260.20">
    <property type="entry name" value="Urease metallochaperone UreE, N-terminal domain"/>
    <property type="match status" value="2"/>
</dbReference>
<dbReference type="SUPFAM" id="SSF49493">
    <property type="entry name" value="HSP40/DnaJ peptide-binding domain"/>
    <property type="match status" value="2"/>
</dbReference>
<dbReference type="GO" id="GO:0006457">
    <property type="term" value="P:protein folding"/>
    <property type="evidence" value="ECO:0007669"/>
    <property type="project" value="InterPro"/>
</dbReference>
<sequence>MEKDFYKVLGVSKDATIQDITKAYRKLAIKYHPDKNKPRRYPNQSDVSDLYLSLEEIKTGVTKRRKITRYTKNKKSSSVILEINVTPGWKAGTKIVFADEGGLVEGSINKYKDIVFVVRELPHPYFVRDGNDLLYTAKISLLKALCGTKVKVPTLGEEKRDILINYTNTVIKPGTIVRLKEHGLPSSKDPHIKGMTHCWNKEQPVWRPVLQEGRPVWRPVSQEGRPVWRPVSQEERPVCRSVSQEGRPVWRPVPQEGRPVWRRGLIPSWDTDRQTGRPSWGTGRQTGRPSWDTDRQTGRSSWDTGRQTGRPSWDTGRQTGRPSWSTGRQTGCSLFQQ</sequence>
<comment type="caution">
    <text evidence="4">The sequence shown here is derived from an EMBL/GenBank/DDBJ whole genome shotgun (WGS) entry which is preliminary data.</text>
</comment>
<dbReference type="Proteomes" id="UP001286313">
    <property type="component" value="Unassembled WGS sequence"/>
</dbReference>
<dbReference type="GO" id="GO:0051082">
    <property type="term" value="F:unfolded protein binding"/>
    <property type="evidence" value="ECO:0007669"/>
    <property type="project" value="InterPro"/>
</dbReference>
<dbReference type="PRINTS" id="PR00625">
    <property type="entry name" value="JDOMAIN"/>
</dbReference>
<dbReference type="SMART" id="SM00271">
    <property type="entry name" value="DnaJ"/>
    <property type="match status" value="1"/>
</dbReference>
<dbReference type="PROSITE" id="PS50076">
    <property type="entry name" value="DNAJ_2"/>
    <property type="match status" value="1"/>
</dbReference>
<dbReference type="PANTHER" id="PTHR24078">
    <property type="entry name" value="DNAJ HOMOLOG SUBFAMILY C MEMBER"/>
    <property type="match status" value="1"/>
</dbReference>
<organism evidence="4 5">
    <name type="scientific">Petrolisthes cinctipes</name>
    <name type="common">Flat porcelain crab</name>
    <dbReference type="NCBI Taxonomy" id="88211"/>
    <lineage>
        <taxon>Eukaryota</taxon>
        <taxon>Metazoa</taxon>
        <taxon>Ecdysozoa</taxon>
        <taxon>Arthropoda</taxon>
        <taxon>Crustacea</taxon>
        <taxon>Multicrustacea</taxon>
        <taxon>Malacostraca</taxon>
        <taxon>Eumalacostraca</taxon>
        <taxon>Eucarida</taxon>
        <taxon>Decapoda</taxon>
        <taxon>Pleocyemata</taxon>
        <taxon>Anomura</taxon>
        <taxon>Galatheoidea</taxon>
        <taxon>Porcellanidae</taxon>
        <taxon>Petrolisthes</taxon>
    </lineage>
</organism>
<evidence type="ECO:0000313" key="5">
    <source>
        <dbReference type="Proteomes" id="UP001286313"/>
    </source>
</evidence>
<dbReference type="InterPro" id="IPR002939">
    <property type="entry name" value="DnaJ_C"/>
</dbReference>
<dbReference type="AlphaFoldDB" id="A0AAE1KWI4"/>
<evidence type="ECO:0000259" key="3">
    <source>
        <dbReference type="PROSITE" id="PS50076"/>
    </source>
</evidence>
<keyword evidence="5" id="KW-1185">Reference proteome</keyword>
<reference evidence="4" key="1">
    <citation type="submission" date="2023-10" db="EMBL/GenBank/DDBJ databases">
        <title>Genome assemblies of two species of porcelain crab, Petrolisthes cinctipes and Petrolisthes manimaculis (Anomura: Porcellanidae).</title>
        <authorList>
            <person name="Angst P."/>
        </authorList>
    </citation>
    <scope>NUCLEOTIDE SEQUENCE</scope>
    <source>
        <strain evidence="4">PB745_01</strain>
        <tissue evidence="4">Gill</tissue>
    </source>
</reference>
<dbReference type="SUPFAM" id="SSF46565">
    <property type="entry name" value="Chaperone J-domain"/>
    <property type="match status" value="1"/>
</dbReference>
<accession>A0AAE1KWI4</accession>
<dbReference type="InterPro" id="IPR008971">
    <property type="entry name" value="HSP40/DnaJ_pept-bd"/>
</dbReference>